<dbReference type="EMBL" id="LATX01000738">
    <property type="protein sequence ID" value="KTB45274.1"/>
    <property type="molecule type" value="Genomic_DNA"/>
</dbReference>
<sequence length="386" mass="42771">MPLLAAAPPPLSSSSPRFASTSSMNGFKSNNTPEDTPQSISRIPTVRLDVTVIDDSIAARLATSLINHVLFLKSQVPLPIVILNKQRQTNTKADKPRLELLNSLDTLSSHLDTTFTALSTAFAKCKSSPKTQPAYLAILVGPSITSAKQKVLFGVDGLEAKIWGVRDDLLEQVDDVEGSDEESDEEDEEECDSSTGSGDEHPEDSASESEEEEKSEDDEPEPLKPLSSLQNRNSPPRRQPHLVSIQSQTSHTEQQQLLHRADRLFSSTLARAEGEGRGMSAEMPPTQTHILIRAPRRYNHPAWIPRQNVGRTMERVLEEFLADLHSRSETCPLPAKTKKGSSKVEGVWVTAREAVKEDKTEAEDAEVVEDDEMIWWSWDRELVGFS</sequence>
<dbReference type="AlphaFoldDB" id="A0A0W0G9N3"/>
<evidence type="ECO:0000256" key="1">
    <source>
        <dbReference type="SAM" id="MobiDB-lite"/>
    </source>
</evidence>
<comment type="caution">
    <text evidence="2">The sequence shown here is derived from an EMBL/GenBank/DDBJ whole genome shotgun (WGS) entry which is preliminary data.</text>
</comment>
<feature type="compositionally biased region" description="Polar residues" evidence="1">
    <location>
        <begin position="244"/>
        <end position="256"/>
    </location>
</feature>
<organism evidence="2 3">
    <name type="scientific">Moniliophthora roreri</name>
    <name type="common">Frosty pod rot fungus</name>
    <name type="synonym">Monilia roreri</name>
    <dbReference type="NCBI Taxonomy" id="221103"/>
    <lineage>
        <taxon>Eukaryota</taxon>
        <taxon>Fungi</taxon>
        <taxon>Dikarya</taxon>
        <taxon>Basidiomycota</taxon>
        <taxon>Agaricomycotina</taxon>
        <taxon>Agaricomycetes</taxon>
        <taxon>Agaricomycetidae</taxon>
        <taxon>Agaricales</taxon>
        <taxon>Marasmiineae</taxon>
        <taxon>Marasmiaceae</taxon>
        <taxon>Moniliophthora</taxon>
    </lineage>
</organism>
<dbReference type="eggNOG" id="ENOG502SMZN">
    <property type="taxonomic scope" value="Eukaryota"/>
</dbReference>
<dbReference type="Proteomes" id="UP000054988">
    <property type="component" value="Unassembled WGS sequence"/>
</dbReference>
<gene>
    <name evidence="2" type="ORF">WG66_2148</name>
</gene>
<feature type="compositionally biased region" description="Polar residues" evidence="1">
    <location>
        <begin position="227"/>
        <end position="236"/>
    </location>
</feature>
<dbReference type="InterPro" id="IPR053729">
    <property type="entry name" value="MAD2L1BP_domain_sf"/>
</dbReference>
<evidence type="ECO:0000313" key="3">
    <source>
        <dbReference type="Proteomes" id="UP000054988"/>
    </source>
</evidence>
<reference evidence="2 3" key="1">
    <citation type="submission" date="2015-12" db="EMBL/GenBank/DDBJ databases">
        <title>Draft genome sequence of Moniliophthora roreri, the causal agent of frosty pod rot of cacao.</title>
        <authorList>
            <person name="Aime M.C."/>
            <person name="Diaz-Valderrama J.R."/>
            <person name="Kijpornyongpan T."/>
            <person name="Phillips-Mora W."/>
        </authorList>
    </citation>
    <scope>NUCLEOTIDE SEQUENCE [LARGE SCALE GENOMIC DNA]</scope>
    <source>
        <strain evidence="2 3">MCA 2952</strain>
    </source>
</reference>
<feature type="region of interest" description="Disordered" evidence="1">
    <location>
        <begin position="1"/>
        <end position="40"/>
    </location>
</feature>
<dbReference type="Gene3D" id="3.30.900.20">
    <property type="match status" value="1"/>
</dbReference>
<name>A0A0W0G9N3_MONRR</name>
<feature type="compositionally biased region" description="Acidic residues" evidence="1">
    <location>
        <begin position="205"/>
        <end position="220"/>
    </location>
</feature>
<feature type="compositionally biased region" description="Polar residues" evidence="1">
    <location>
        <begin position="24"/>
        <end position="40"/>
    </location>
</feature>
<evidence type="ECO:0000313" key="2">
    <source>
        <dbReference type="EMBL" id="KTB45274.1"/>
    </source>
</evidence>
<feature type="compositionally biased region" description="Low complexity" evidence="1">
    <location>
        <begin position="1"/>
        <end position="23"/>
    </location>
</feature>
<accession>A0A0W0G9N3</accession>
<proteinExistence type="predicted"/>
<feature type="region of interest" description="Disordered" evidence="1">
    <location>
        <begin position="174"/>
        <end position="256"/>
    </location>
</feature>
<protein>
    <submittedName>
        <fullName evidence="2">Uncharacterized protein</fullName>
    </submittedName>
</protein>
<feature type="compositionally biased region" description="Acidic residues" evidence="1">
    <location>
        <begin position="174"/>
        <end position="192"/>
    </location>
</feature>